<feature type="coiled-coil region" evidence="1">
    <location>
        <begin position="40"/>
        <end position="67"/>
    </location>
</feature>
<evidence type="ECO:0000256" key="1">
    <source>
        <dbReference type="SAM" id="Coils"/>
    </source>
</evidence>
<dbReference type="InterPro" id="IPR014147">
    <property type="entry name" value="T4SS_TrbJ"/>
</dbReference>
<accession>A0A6I6MIL7</accession>
<reference evidence="5" key="1">
    <citation type="submission" date="2019-12" db="EMBL/GenBank/DDBJ databases">
        <title>Complete genome of Terracaulis silvestris 0127_4.</title>
        <authorList>
            <person name="Vieira S."/>
            <person name="Riedel T."/>
            <person name="Sproer C."/>
            <person name="Pascual J."/>
            <person name="Boedeker C."/>
            <person name="Overmann J."/>
        </authorList>
    </citation>
    <scope>NUCLEOTIDE SEQUENCE [LARGE SCALE GENOMIC DNA]</scope>
    <source>
        <strain evidence="5">0127_4</strain>
    </source>
</reference>
<feature type="signal peptide" evidence="3">
    <location>
        <begin position="1"/>
        <end position="26"/>
    </location>
</feature>
<protein>
    <submittedName>
        <fullName evidence="4">Conjugal transfer protein TrbJ</fullName>
    </submittedName>
</protein>
<keyword evidence="3" id="KW-0732">Signal</keyword>
<feature type="region of interest" description="Disordered" evidence="2">
    <location>
        <begin position="214"/>
        <end position="239"/>
    </location>
</feature>
<evidence type="ECO:0000313" key="4">
    <source>
        <dbReference type="EMBL" id="QGZ94955.1"/>
    </source>
</evidence>
<dbReference type="InterPro" id="IPR023220">
    <property type="entry name" value="T4SS_VirB5-domain"/>
</dbReference>
<dbReference type="AlphaFoldDB" id="A0A6I6MIL7"/>
<organism evidence="4 5">
    <name type="scientific">Terricaulis silvestris</name>
    <dbReference type="NCBI Taxonomy" id="2686094"/>
    <lineage>
        <taxon>Bacteria</taxon>
        <taxon>Pseudomonadati</taxon>
        <taxon>Pseudomonadota</taxon>
        <taxon>Alphaproteobacteria</taxon>
        <taxon>Caulobacterales</taxon>
        <taxon>Caulobacteraceae</taxon>
        <taxon>Terricaulis</taxon>
    </lineage>
</organism>
<dbReference type="RefSeq" id="WP_158765851.1">
    <property type="nucleotide sequence ID" value="NZ_CP047045.1"/>
</dbReference>
<feature type="compositionally biased region" description="Low complexity" evidence="2">
    <location>
        <begin position="220"/>
        <end position="239"/>
    </location>
</feature>
<keyword evidence="1" id="KW-0175">Coiled coil</keyword>
<gene>
    <name evidence="4" type="ORF">DSM104635_01790</name>
</gene>
<dbReference type="Gene3D" id="1.20.58.430">
    <property type="entry name" value="Type IV secretion system, VirB5-domain"/>
    <property type="match status" value="1"/>
</dbReference>
<feature type="chain" id="PRO_5026073941" evidence="3">
    <location>
        <begin position="27"/>
        <end position="239"/>
    </location>
</feature>
<name>A0A6I6MIL7_9CAUL</name>
<evidence type="ECO:0000256" key="2">
    <source>
        <dbReference type="SAM" id="MobiDB-lite"/>
    </source>
</evidence>
<sequence>MRVWRWITTSVTVVALAMAAPSPARAQLTVIDPTNLAQNLLQATRALEQINNQIRQIEQATAMLRQNPLQLSPELSQSVTEARALFDSARGIAFQVDGLGENIRTLYPETWEDFDLEGVLSQSRHWEAESRESLERAMAAEARAAQSIATTRGRIDRAMQSSTGAEGQTGAIQAGNQLLGIQASQLAEIHALLIAQGRALETERMERLAREDRAREIQRRAFPTTASATTASARSAFDD</sequence>
<evidence type="ECO:0000313" key="5">
    <source>
        <dbReference type="Proteomes" id="UP000431269"/>
    </source>
</evidence>
<proteinExistence type="predicted"/>
<keyword evidence="5" id="KW-1185">Reference proteome</keyword>
<dbReference type="SUPFAM" id="SSF101082">
    <property type="entry name" value="Typo IV secretion system protein TraC"/>
    <property type="match status" value="1"/>
</dbReference>
<evidence type="ECO:0000256" key="3">
    <source>
        <dbReference type="SAM" id="SignalP"/>
    </source>
</evidence>
<dbReference type="EMBL" id="CP047045">
    <property type="protein sequence ID" value="QGZ94955.1"/>
    <property type="molecule type" value="Genomic_DNA"/>
</dbReference>
<dbReference type="Proteomes" id="UP000431269">
    <property type="component" value="Chromosome"/>
</dbReference>
<dbReference type="KEGG" id="tsv:DSM104635_01790"/>
<dbReference type="NCBIfam" id="TIGR02780">
    <property type="entry name" value="TrbJ_Ti"/>
    <property type="match status" value="1"/>
</dbReference>